<dbReference type="GO" id="GO:0005829">
    <property type="term" value="C:cytosol"/>
    <property type="evidence" value="ECO:0007669"/>
    <property type="project" value="TreeGrafter"/>
</dbReference>
<name>A0AAD8A8M5_DIPPU</name>
<dbReference type="PANTHER" id="PTHR46947">
    <property type="entry name" value="WD REPEAT-CONTAINING PROTEIN 73"/>
    <property type="match status" value="1"/>
</dbReference>
<organism evidence="1 2">
    <name type="scientific">Diploptera punctata</name>
    <name type="common">Pacific beetle cockroach</name>
    <dbReference type="NCBI Taxonomy" id="6984"/>
    <lineage>
        <taxon>Eukaryota</taxon>
        <taxon>Metazoa</taxon>
        <taxon>Ecdysozoa</taxon>
        <taxon>Arthropoda</taxon>
        <taxon>Hexapoda</taxon>
        <taxon>Insecta</taxon>
        <taxon>Pterygota</taxon>
        <taxon>Neoptera</taxon>
        <taxon>Polyneoptera</taxon>
        <taxon>Dictyoptera</taxon>
        <taxon>Blattodea</taxon>
        <taxon>Blaberoidea</taxon>
        <taxon>Blaberidae</taxon>
        <taxon>Diplopterinae</taxon>
        <taxon>Diploptera</taxon>
    </lineage>
</organism>
<gene>
    <name evidence="1" type="ORF">L9F63_014720</name>
</gene>
<dbReference type="InterPro" id="IPR042795">
    <property type="entry name" value="Wdr73"/>
</dbReference>
<dbReference type="InterPro" id="IPR036322">
    <property type="entry name" value="WD40_repeat_dom_sf"/>
</dbReference>
<reference evidence="1" key="2">
    <citation type="submission" date="2023-05" db="EMBL/GenBank/DDBJ databases">
        <authorList>
            <person name="Fouks B."/>
        </authorList>
    </citation>
    <scope>NUCLEOTIDE SEQUENCE</scope>
    <source>
        <strain evidence="1">Stay&amp;Tobe</strain>
        <tissue evidence="1">Testes</tissue>
    </source>
</reference>
<evidence type="ECO:0008006" key="3">
    <source>
        <dbReference type="Google" id="ProtNLM"/>
    </source>
</evidence>
<dbReference type="GO" id="GO:0000922">
    <property type="term" value="C:spindle pole"/>
    <property type="evidence" value="ECO:0007669"/>
    <property type="project" value="TreeGrafter"/>
</dbReference>
<accession>A0AAD8A8M5</accession>
<keyword evidence="2" id="KW-1185">Reference proteome</keyword>
<proteinExistence type="predicted"/>
<dbReference type="GO" id="GO:0031122">
    <property type="term" value="P:cytoplasmic microtubule organization"/>
    <property type="evidence" value="ECO:0007669"/>
    <property type="project" value="TreeGrafter"/>
</dbReference>
<dbReference type="AlphaFoldDB" id="A0AAD8A8M5"/>
<evidence type="ECO:0000313" key="2">
    <source>
        <dbReference type="Proteomes" id="UP001233999"/>
    </source>
</evidence>
<dbReference type="InterPro" id="IPR015943">
    <property type="entry name" value="WD40/YVTN_repeat-like_dom_sf"/>
</dbReference>
<protein>
    <recommendedName>
        <fullName evidence="3">WD repeat-containing protein 73</fullName>
    </recommendedName>
</protein>
<dbReference type="PANTHER" id="PTHR46947:SF1">
    <property type="entry name" value="WD REPEAT-CONTAINING PROTEIN 73"/>
    <property type="match status" value="1"/>
</dbReference>
<comment type="caution">
    <text evidence="1">The sequence shown here is derived from an EMBL/GenBank/DDBJ whole genome shotgun (WGS) entry which is preliminary data.</text>
</comment>
<sequence>MHNMFLKDSDAEDEDEWFYDSIKRYKQLRMFDVEQVVRQVELSDERTMCVVGIHEILELSLPDKITVAPCQEGLVKNSDLKLRSGGYTTSPITQMRTLWNEKKILLSQEKQTGASLYTLGSEQSDLISRISILSCDLISPQLAVNNKGLALLTAKHRRDVILMDIEANKSVYNKSLPGNETEMWLEPCFMSETVVTLCNRYSGNVVLLDVRTDTLSQVEGDRRKTEDIWTMAVSAHNNVSRVGKISSSGKLIVHDLRHTQVPSSSYDLGKVSEDLPSLKFSPESCDVVSMSGFDDKVYVYDVSCGHEPNPVFVHDGHKHHSGCEGDNSVTCHTWYRDNTIISAAMNSSLHCWQFIPLVT</sequence>
<dbReference type="Proteomes" id="UP001233999">
    <property type="component" value="Unassembled WGS sequence"/>
</dbReference>
<dbReference type="EMBL" id="JASPKZ010003409">
    <property type="protein sequence ID" value="KAJ9593747.1"/>
    <property type="molecule type" value="Genomic_DNA"/>
</dbReference>
<reference evidence="1" key="1">
    <citation type="journal article" date="2023" name="IScience">
        <title>Live-bearing cockroach genome reveals convergent evolutionary mechanisms linked to viviparity in insects and beyond.</title>
        <authorList>
            <person name="Fouks B."/>
            <person name="Harrison M.C."/>
            <person name="Mikhailova A.A."/>
            <person name="Marchal E."/>
            <person name="English S."/>
            <person name="Carruthers M."/>
            <person name="Jennings E.C."/>
            <person name="Chiamaka E.L."/>
            <person name="Frigard R.A."/>
            <person name="Pippel M."/>
            <person name="Attardo G.M."/>
            <person name="Benoit J.B."/>
            <person name="Bornberg-Bauer E."/>
            <person name="Tobe S.S."/>
        </authorList>
    </citation>
    <scope>NUCLEOTIDE SEQUENCE</scope>
    <source>
        <strain evidence="1">Stay&amp;Tobe</strain>
    </source>
</reference>
<dbReference type="SUPFAM" id="SSF50978">
    <property type="entry name" value="WD40 repeat-like"/>
    <property type="match status" value="1"/>
</dbReference>
<evidence type="ECO:0000313" key="1">
    <source>
        <dbReference type="EMBL" id="KAJ9593747.1"/>
    </source>
</evidence>
<dbReference type="Gene3D" id="2.130.10.10">
    <property type="entry name" value="YVTN repeat-like/Quinoprotein amine dehydrogenase"/>
    <property type="match status" value="1"/>
</dbReference>